<dbReference type="Proteomes" id="UP000663844">
    <property type="component" value="Unassembled WGS sequence"/>
</dbReference>
<dbReference type="EMBL" id="CAJOAZ010000835">
    <property type="protein sequence ID" value="CAF3720955.1"/>
    <property type="molecule type" value="Genomic_DNA"/>
</dbReference>
<evidence type="ECO:0000313" key="1">
    <source>
        <dbReference type="EMBL" id="CAF3557736.1"/>
    </source>
</evidence>
<evidence type="ECO:0000313" key="3">
    <source>
        <dbReference type="Proteomes" id="UP000663868"/>
    </source>
</evidence>
<dbReference type="Proteomes" id="UP000663868">
    <property type="component" value="Unassembled WGS sequence"/>
</dbReference>
<proteinExistence type="predicted"/>
<gene>
    <name evidence="1" type="ORF">KXQ929_LOCUS2980</name>
    <name evidence="2" type="ORF">OXD698_LOCUS13638</name>
</gene>
<name>A0A818KG11_9BILA</name>
<reference evidence="1" key="1">
    <citation type="submission" date="2021-02" db="EMBL/GenBank/DDBJ databases">
        <authorList>
            <person name="Nowell W R."/>
        </authorList>
    </citation>
    <scope>NUCLEOTIDE SEQUENCE</scope>
</reference>
<dbReference type="AlphaFoldDB" id="A0A818KG11"/>
<protein>
    <submittedName>
        <fullName evidence="1">Uncharacterized protein</fullName>
    </submittedName>
</protein>
<organism evidence="1 3">
    <name type="scientific">Adineta steineri</name>
    <dbReference type="NCBI Taxonomy" id="433720"/>
    <lineage>
        <taxon>Eukaryota</taxon>
        <taxon>Metazoa</taxon>
        <taxon>Spiralia</taxon>
        <taxon>Gnathifera</taxon>
        <taxon>Rotifera</taxon>
        <taxon>Eurotatoria</taxon>
        <taxon>Bdelloidea</taxon>
        <taxon>Adinetida</taxon>
        <taxon>Adinetidae</taxon>
        <taxon>Adineta</taxon>
    </lineage>
</organism>
<comment type="caution">
    <text evidence="1">The sequence shown here is derived from an EMBL/GenBank/DDBJ whole genome shotgun (WGS) entry which is preliminary data.</text>
</comment>
<accession>A0A818KG11</accession>
<sequence>MAAANIENHKCFLCQTRDLIDDTALFCDECVKTTVNENVATINMTATALIASFTVTTEESLSNDPTDDLLSDIIVSNRSANDMISDVAISNHTA</sequence>
<evidence type="ECO:0000313" key="2">
    <source>
        <dbReference type="EMBL" id="CAF3720955.1"/>
    </source>
</evidence>
<dbReference type="EMBL" id="CAJOBB010000093">
    <property type="protein sequence ID" value="CAF3557736.1"/>
    <property type="molecule type" value="Genomic_DNA"/>
</dbReference>